<dbReference type="AlphaFoldDB" id="A0AAN6E0A9"/>
<organism evidence="2 3">
    <name type="scientific">Exophiala viscosa</name>
    <dbReference type="NCBI Taxonomy" id="2486360"/>
    <lineage>
        <taxon>Eukaryota</taxon>
        <taxon>Fungi</taxon>
        <taxon>Dikarya</taxon>
        <taxon>Ascomycota</taxon>
        <taxon>Pezizomycotina</taxon>
        <taxon>Eurotiomycetes</taxon>
        <taxon>Chaetothyriomycetidae</taxon>
        <taxon>Chaetothyriales</taxon>
        <taxon>Herpotrichiellaceae</taxon>
        <taxon>Exophiala</taxon>
    </lineage>
</organism>
<evidence type="ECO:0000313" key="3">
    <source>
        <dbReference type="Proteomes" id="UP001203852"/>
    </source>
</evidence>
<reference evidence="2" key="1">
    <citation type="journal article" date="2022" name="bioRxiv">
        <title>Deciphering the potential niche of two novel black yeast fungi from a biological soil crust based on their genomes, phenotypes, and melanin regulation.</title>
        <authorList>
            <consortium name="DOE Joint Genome Institute"/>
            <person name="Carr E.C."/>
            <person name="Barton Q."/>
            <person name="Grambo S."/>
            <person name="Sullivan M."/>
            <person name="Renfro C.M."/>
            <person name="Kuo A."/>
            <person name="Pangilinan J."/>
            <person name="Lipzen A."/>
            <person name="Keymanesh K."/>
            <person name="Savage E."/>
            <person name="Barry K."/>
            <person name="Grigoriev I.V."/>
            <person name="Riekhof W.R."/>
            <person name="Harris S.S."/>
        </authorList>
    </citation>
    <scope>NUCLEOTIDE SEQUENCE</scope>
    <source>
        <strain evidence="2">JF 03-4F</strain>
    </source>
</reference>
<proteinExistence type="predicted"/>
<dbReference type="PANTHER" id="PTHR43677:SF4">
    <property type="entry name" value="QUINONE OXIDOREDUCTASE-LIKE PROTEIN 2"/>
    <property type="match status" value="1"/>
</dbReference>
<dbReference type="Pfam" id="PF00107">
    <property type="entry name" value="ADH_zinc_N"/>
    <property type="match status" value="1"/>
</dbReference>
<dbReference type="Pfam" id="PF08240">
    <property type="entry name" value="ADH_N"/>
    <property type="match status" value="1"/>
</dbReference>
<evidence type="ECO:0000259" key="1">
    <source>
        <dbReference type="SMART" id="SM00829"/>
    </source>
</evidence>
<dbReference type="GO" id="GO:0016491">
    <property type="term" value="F:oxidoreductase activity"/>
    <property type="evidence" value="ECO:0007669"/>
    <property type="project" value="InterPro"/>
</dbReference>
<evidence type="ECO:0000313" key="2">
    <source>
        <dbReference type="EMBL" id="KAI1615929.1"/>
    </source>
</evidence>
<gene>
    <name evidence="2" type="ORF">EDD36DRAFT_118942</name>
</gene>
<dbReference type="Gene3D" id="3.90.180.10">
    <property type="entry name" value="Medium-chain alcohol dehydrogenases, catalytic domain"/>
    <property type="match status" value="1"/>
</dbReference>
<dbReference type="InterPro" id="IPR051397">
    <property type="entry name" value="Zn-ADH-like_protein"/>
</dbReference>
<sequence>MKAIQLPALVKSPDGLQVSSLPDLKPSPTKYVIRIRACAMNFFDILQIQGKHQQRPPLPFIAGNEFAGEVLAVPTGTKWNPTFKVGDGVFGAGLGAFATMILAEEVDLRPIPKGWGYKEASSLFYTAPTAYAALILRARAKKGDYVLVHGAAGGVGLAAVSIAKFLGMTVIATSNTPNKMEIARKFGADHVVDSNGDWASTVKKHTPGGRGVDVVLDPLGLINQSLKCIRWDGRLVVIGFAAGEIEKIATNRILLKNVSVSGLFWGEYANQDPEAVTQVWNILLKVIDKGGIKSIAYTERTFSGLESVSDALKLLSTGTAWGKIVVELSGDEKSRL</sequence>
<accession>A0AAN6E0A9</accession>
<dbReference type="Proteomes" id="UP001203852">
    <property type="component" value="Unassembled WGS sequence"/>
</dbReference>
<dbReference type="SUPFAM" id="SSF51735">
    <property type="entry name" value="NAD(P)-binding Rossmann-fold domains"/>
    <property type="match status" value="1"/>
</dbReference>
<dbReference type="SMART" id="SM00829">
    <property type="entry name" value="PKS_ER"/>
    <property type="match status" value="1"/>
</dbReference>
<dbReference type="InterPro" id="IPR013154">
    <property type="entry name" value="ADH-like_N"/>
</dbReference>
<dbReference type="InterPro" id="IPR036291">
    <property type="entry name" value="NAD(P)-bd_dom_sf"/>
</dbReference>
<dbReference type="InterPro" id="IPR011032">
    <property type="entry name" value="GroES-like_sf"/>
</dbReference>
<dbReference type="EMBL" id="MU404351">
    <property type="protein sequence ID" value="KAI1615929.1"/>
    <property type="molecule type" value="Genomic_DNA"/>
</dbReference>
<dbReference type="GO" id="GO:0005739">
    <property type="term" value="C:mitochondrion"/>
    <property type="evidence" value="ECO:0007669"/>
    <property type="project" value="TreeGrafter"/>
</dbReference>
<dbReference type="Gene3D" id="3.40.50.720">
    <property type="entry name" value="NAD(P)-binding Rossmann-like Domain"/>
    <property type="match status" value="1"/>
</dbReference>
<dbReference type="PANTHER" id="PTHR43677">
    <property type="entry name" value="SHORT-CHAIN DEHYDROGENASE/REDUCTASE"/>
    <property type="match status" value="1"/>
</dbReference>
<dbReference type="SUPFAM" id="SSF50129">
    <property type="entry name" value="GroES-like"/>
    <property type="match status" value="1"/>
</dbReference>
<feature type="domain" description="Enoyl reductase (ER)" evidence="1">
    <location>
        <begin position="11"/>
        <end position="326"/>
    </location>
</feature>
<dbReference type="CDD" id="cd08241">
    <property type="entry name" value="QOR1"/>
    <property type="match status" value="1"/>
</dbReference>
<dbReference type="InterPro" id="IPR013149">
    <property type="entry name" value="ADH-like_C"/>
</dbReference>
<dbReference type="InterPro" id="IPR020843">
    <property type="entry name" value="ER"/>
</dbReference>
<comment type="caution">
    <text evidence="2">The sequence shown here is derived from an EMBL/GenBank/DDBJ whole genome shotgun (WGS) entry which is preliminary data.</text>
</comment>
<protein>
    <recommendedName>
        <fullName evidence="1">Enoyl reductase (ER) domain-containing protein</fullName>
    </recommendedName>
</protein>
<name>A0AAN6E0A9_9EURO</name>
<keyword evidence="3" id="KW-1185">Reference proteome</keyword>